<dbReference type="Proteomes" id="UP000001058">
    <property type="component" value="Unassembled WGS sequence"/>
</dbReference>
<dbReference type="PANTHER" id="PTHR48027">
    <property type="entry name" value="HETEROGENEOUS NUCLEAR RIBONUCLEOPROTEIN 87F-RELATED"/>
    <property type="match status" value="1"/>
</dbReference>
<keyword evidence="1 2" id="KW-0694">RNA-binding</keyword>
<name>D8TRS7_VOLCA</name>
<dbReference type="GO" id="GO:0003723">
    <property type="term" value="F:RNA binding"/>
    <property type="evidence" value="ECO:0007669"/>
    <property type="project" value="UniProtKB-UniRule"/>
</dbReference>
<dbReference type="InterPro" id="IPR012677">
    <property type="entry name" value="Nucleotide-bd_a/b_plait_sf"/>
</dbReference>
<dbReference type="InterPro" id="IPR052462">
    <property type="entry name" value="SLIRP/GR-RBP-like"/>
</dbReference>
<evidence type="ECO:0000256" key="2">
    <source>
        <dbReference type="PROSITE-ProRule" id="PRU00176"/>
    </source>
</evidence>
<gene>
    <name evidence="5" type="ORF">VOLCADRAFT_36996</name>
</gene>
<organism evidence="6">
    <name type="scientific">Volvox carteri f. nagariensis</name>
    <dbReference type="NCBI Taxonomy" id="3068"/>
    <lineage>
        <taxon>Eukaryota</taxon>
        <taxon>Viridiplantae</taxon>
        <taxon>Chlorophyta</taxon>
        <taxon>core chlorophytes</taxon>
        <taxon>Chlorophyceae</taxon>
        <taxon>CS clade</taxon>
        <taxon>Chlamydomonadales</taxon>
        <taxon>Volvocaceae</taxon>
        <taxon>Volvox</taxon>
    </lineage>
</organism>
<dbReference type="Pfam" id="PF00076">
    <property type="entry name" value="RRM_1"/>
    <property type="match status" value="1"/>
</dbReference>
<dbReference type="FunCoup" id="D8TRS7">
    <property type="interactions" value="867"/>
</dbReference>
<feature type="compositionally biased region" description="Basic and acidic residues" evidence="3">
    <location>
        <begin position="98"/>
        <end position="110"/>
    </location>
</feature>
<reference evidence="5 6" key="1">
    <citation type="journal article" date="2010" name="Science">
        <title>Genomic analysis of organismal complexity in the multicellular green alga Volvox carteri.</title>
        <authorList>
            <person name="Prochnik S.E."/>
            <person name="Umen J."/>
            <person name="Nedelcu A.M."/>
            <person name="Hallmann A."/>
            <person name="Miller S.M."/>
            <person name="Nishii I."/>
            <person name="Ferris P."/>
            <person name="Kuo A."/>
            <person name="Mitros T."/>
            <person name="Fritz-Laylin L.K."/>
            <person name="Hellsten U."/>
            <person name="Chapman J."/>
            <person name="Simakov O."/>
            <person name="Rensing S.A."/>
            <person name="Terry A."/>
            <person name="Pangilinan J."/>
            <person name="Kapitonov V."/>
            <person name="Jurka J."/>
            <person name="Salamov A."/>
            <person name="Shapiro H."/>
            <person name="Schmutz J."/>
            <person name="Grimwood J."/>
            <person name="Lindquist E."/>
            <person name="Lucas S."/>
            <person name="Grigoriev I.V."/>
            <person name="Schmitt R."/>
            <person name="Kirk D."/>
            <person name="Rokhsar D.S."/>
        </authorList>
    </citation>
    <scope>NUCLEOTIDE SEQUENCE [LARGE SCALE GENOMIC DNA]</scope>
    <source>
        <strain evidence="6">f. Nagariensis / Eve</strain>
    </source>
</reference>
<dbReference type="GeneID" id="9623908"/>
<dbReference type="AlphaFoldDB" id="D8TRS7"/>
<evidence type="ECO:0000256" key="3">
    <source>
        <dbReference type="SAM" id="MobiDB-lite"/>
    </source>
</evidence>
<dbReference type="EMBL" id="GL378334">
    <property type="protein sequence ID" value="EFJ49822.1"/>
    <property type="molecule type" value="Genomic_DNA"/>
</dbReference>
<evidence type="ECO:0000256" key="1">
    <source>
        <dbReference type="ARBA" id="ARBA00022884"/>
    </source>
</evidence>
<dbReference type="PROSITE" id="PS50102">
    <property type="entry name" value="RRM"/>
    <property type="match status" value="1"/>
</dbReference>
<dbReference type="InParanoid" id="D8TRS7"/>
<protein>
    <recommendedName>
        <fullName evidence="4">RRM domain-containing protein</fullName>
    </recommendedName>
</protein>
<dbReference type="Gene3D" id="3.30.70.330">
    <property type="match status" value="1"/>
</dbReference>
<evidence type="ECO:0000313" key="6">
    <source>
        <dbReference type="Proteomes" id="UP000001058"/>
    </source>
</evidence>
<feature type="non-terminal residue" evidence="5">
    <location>
        <position position="124"/>
    </location>
</feature>
<accession>D8TRS7</accession>
<dbReference type="RefSeq" id="XP_002949329.1">
    <property type="nucleotide sequence ID" value="XM_002949283.1"/>
</dbReference>
<proteinExistence type="predicted"/>
<dbReference type="OrthoDB" id="10266058at2759"/>
<feature type="region of interest" description="Disordered" evidence="3">
    <location>
        <begin position="76"/>
        <end position="124"/>
    </location>
</feature>
<feature type="domain" description="RRM" evidence="4">
    <location>
        <begin position="1"/>
        <end position="77"/>
    </location>
</feature>
<dbReference type="STRING" id="3068.D8TRS7"/>
<feature type="compositionally biased region" description="Gly residues" evidence="3">
    <location>
        <begin position="111"/>
        <end position="124"/>
    </location>
</feature>
<keyword evidence="6" id="KW-1185">Reference proteome</keyword>
<evidence type="ECO:0000313" key="5">
    <source>
        <dbReference type="EMBL" id="EFJ49822.1"/>
    </source>
</evidence>
<dbReference type="SMART" id="SM00360">
    <property type="entry name" value="RRM"/>
    <property type="match status" value="1"/>
</dbReference>
<dbReference type="InterPro" id="IPR000504">
    <property type="entry name" value="RRM_dom"/>
</dbReference>
<dbReference type="KEGG" id="vcn:VOLCADRAFT_36996"/>
<dbReference type="InterPro" id="IPR035979">
    <property type="entry name" value="RBD_domain_sf"/>
</dbReference>
<dbReference type="SUPFAM" id="SSF54928">
    <property type="entry name" value="RNA-binding domain, RBD"/>
    <property type="match status" value="1"/>
</dbReference>
<evidence type="ECO:0000259" key="4">
    <source>
        <dbReference type="PROSITE" id="PS50102"/>
    </source>
</evidence>
<feature type="non-terminal residue" evidence="5">
    <location>
        <position position="1"/>
    </location>
</feature>
<sequence>VYVGFIPHHTTEHELRQLFSTCGEVADCSIITDRHTGASRGFGFVKYATDEQALVAIERLHNYVLGGRRLVVRAKGAQRPGPGIPGGPQPPGGGGRCGGRDGCGRGRREGGGGIRSGGGSRCGG</sequence>
<dbReference type="eggNOG" id="KOG0108">
    <property type="taxonomic scope" value="Eukaryota"/>
</dbReference>
<feature type="compositionally biased region" description="Pro residues" evidence="3">
    <location>
        <begin position="82"/>
        <end position="91"/>
    </location>
</feature>